<dbReference type="SUPFAM" id="SSF55486">
    <property type="entry name" value="Metalloproteases ('zincins'), catalytic domain"/>
    <property type="match status" value="1"/>
</dbReference>
<comment type="similarity">
    <text evidence="1 7">Belongs to the endoribonuclease YbeY family.</text>
</comment>
<evidence type="ECO:0000256" key="6">
    <source>
        <dbReference type="ARBA" id="ARBA00022833"/>
    </source>
</evidence>
<dbReference type="Pfam" id="PF02130">
    <property type="entry name" value="YbeY"/>
    <property type="match status" value="1"/>
</dbReference>
<sequence>MEIEDEAWTKAEPEAEALVWRAAQAVLDAHEDVEGQGIVILLADDDSVQALNRDFRQKNYATNVLSFPSPQDPAANPEGQIGDIALAYGVCAREAEQQGKPLAHHLQHLVAHGVLHLLGYDHEGDDEAEAMEALEREILAGLDVPDPYADER</sequence>
<evidence type="ECO:0000256" key="1">
    <source>
        <dbReference type="ARBA" id="ARBA00010875"/>
    </source>
</evidence>
<dbReference type="InterPro" id="IPR023091">
    <property type="entry name" value="MetalPrtase_cat_dom_sf_prd"/>
</dbReference>
<keyword evidence="4 7" id="KW-0255">Endonuclease</keyword>
<evidence type="ECO:0000313" key="8">
    <source>
        <dbReference type="EMBL" id="NGM50161.1"/>
    </source>
</evidence>
<feature type="binding site" evidence="7">
    <location>
        <position position="122"/>
    </location>
    <ligand>
        <name>Zn(2+)</name>
        <dbReference type="ChEBI" id="CHEBI:29105"/>
        <note>catalytic</note>
    </ligand>
</feature>
<dbReference type="PANTHER" id="PTHR46986:SF1">
    <property type="entry name" value="ENDORIBONUCLEASE YBEY, CHLOROPLASTIC"/>
    <property type="match status" value="1"/>
</dbReference>
<dbReference type="GO" id="GO:0004222">
    <property type="term" value="F:metalloendopeptidase activity"/>
    <property type="evidence" value="ECO:0007669"/>
    <property type="project" value="InterPro"/>
</dbReference>
<evidence type="ECO:0000256" key="7">
    <source>
        <dbReference type="HAMAP-Rule" id="MF_00009"/>
    </source>
</evidence>
<keyword evidence="6 7" id="KW-0862">Zinc</keyword>
<dbReference type="GO" id="GO:0006364">
    <property type="term" value="P:rRNA processing"/>
    <property type="evidence" value="ECO:0007669"/>
    <property type="project" value="UniProtKB-UniRule"/>
</dbReference>
<keyword evidence="7" id="KW-0698">rRNA processing</keyword>
<dbReference type="GO" id="GO:0005737">
    <property type="term" value="C:cytoplasm"/>
    <property type="evidence" value="ECO:0007669"/>
    <property type="project" value="UniProtKB-SubCell"/>
</dbReference>
<keyword evidence="7" id="KW-0690">Ribosome biogenesis</keyword>
<dbReference type="GO" id="GO:0008270">
    <property type="term" value="F:zinc ion binding"/>
    <property type="evidence" value="ECO:0007669"/>
    <property type="project" value="UniProtKB-UniRule"/>
</dbReference>
<gene>
    <name evidence="7 8" type="primary">ybeY</name>
    <name evidence="8" type="ORF">G5B46_11120</name>
</gene>
<dbReference type="NCBIfam" id="TIGR00043">
    <property type="entry name" value="rRNA maturation RNase YbeY"/>
    <property type="match status" value="1"/>
</dbReference>
<feature type="binding site" evidence="7">
    <location>
        <position position="116"/>
    </location>
    <ligand>
        <name>Zn(2+)</name>
        <dbReference type="ChEBI" id="CHEBI:29105"/>
        <note>catalytic</note>
    </ligand>
</feature>
<dbReference type="Gene3D" id="3.40.390.30">
    <property type="entry name" value="Metalloproteases ('zincins'), catalytic domain"/>
    <property type="match status" value="1"/>
</dbReference>
<feature type="binding site" evidence="7">
    <location>
        <position position="112"/>
    </location>
    <ligand>
        <name>Zn(2+)</name>
        <dbReference type="ChEBI" id="CHEBI:29105"/>
        <note>catalytic</note>
    </ligand>
</feature>
<evidence type="ECO:0000256" key="5">
    <source>
        <dbReference type="ARBA" id="ARBA00022801"/>
    </source>
</evidence>
<keyword evidence="7" id="KW-0963">Cytoplasm</keyword>
<protein>
    <recommendedName>
        <fullName evidence="7">Endoribonuclease YbeY</fullName>
        <ecNumber evidence="7">3.1.-.-</ecNumber>
    </recommendedName>
</protein>
<keyword evidence="2 7" id="KW-0540">Nuclease</keyword>
<dbReference type="EC" id="3.1.-.-" evidence="7"/>
<evidence type="ECO:0000256" key="3">
    <source>
        <dbReference type="ARBA" id="ARBA00022723"/>
    </source>
</evidence>
<keyword evidence="3 7" id="KW-0479">Metal-binding</keyword>
<comment type="subcellular location">
    <subcellularLocation>
        <location evidence="7">Cytoplasm</location>
    </subcellularLocation>
</comment>
<comment type="cofactor">
    <cofactor evidence="7">
        <name>Zn(2+)</name>
        <dbReference type="ChEBI" id="CHEBI:29105"/>
    </cofactor>
    <text evidence="7">Binds 1 zinc ion.</text>
</comment>
<proteinExistence type="inferred from homology"/>
<dbReference type="PROSITE" id="PS01306">
    <property type="entry name" value="UPF0054"/>
    <property type="match status" value="1"/>
</dbReference>
<dbReference type="HAMAP" id="MF_00009">
    <property type="entry name" value="Endoribonucl_YbeY"/>
    <property type="match status" value="1"/>
</dbReference>
<evidence type="ECO:0000256" key="2">
    <source>
        <dbReference type="ARBA" id="ARBA00022722"/>
    </source>
</evidence>
<dbReference type="InterPro" id="IPR020549">
    <property type="entry name" value="YbeY_CS"/>
</dbReference>
<evidence type="ECO:0000256" key="4">
    <source>
        <dbReference type="ARBA" id="ARBA00022759"/>
    </source>
</evidence>
<dbReference type="InterPro" id="IPR002036">
    <property type="entry name" value="YbeY"/>
</dbReference>
<organism evidence="8">
    <name type="scientific">Caulobacter sp. 602-2</name>
    <dbReference type="NCBI Taxonomy" id="2710887"/>
    <lineage>
        <taxon>Bacteria</taxon>
        <taxon>Pseudomonadati</taxon>
        <taxon>Pseudomonadota</taxon>
        <taxon>Alphaproteobacteria</taxon>
        <taxon>Caulobacterales</taxon>
        <taxon>Caulobacteraceae</taxon>
        <taxon>Caulobacter</taxon>
    </lineage>
</organism>
<comment type="caution">
    <text evidence="8">The sequence shown here is derived from an EMBL/GenBank/DDBJ whole genome shotgun (WGS) entry which is preliminary data.</text>
</comment>
<keyword evidence="5 7" id="KW-0378">Hydrolase</keyword>
<name>A0A6G4QX91_9CAUL</name>
<dbReference type="RefSeq" id="WP_165258961.1">
    <property type="nucleotide sequence ID" value="NZ_JAAKGT010000004.1"/>
</dbReference>
<dbReference type="GO" id="GO:0004521">
    <property type="term" value="F:RNA endonuclease activity"/>
    <property type="evidence" value="ECO:0007669"/>
    <property type="project" value="UniProtKB-UniRule"/>
</dbReference>
<comment type="function">
    <text evidence="7">Single strand-specific metallo-endoribonuclease involved in late-stage 70S ribosome quality control and in maturation of the 3' terminus of the 16S rRNA.</text>
</comment>
<accession>A0A6G4QX91</accession>
<reference evidence="8" key="1">
    <citation type="submission" date="2020-02" db="EMBL/GenBank/DDBJ databases">
        <authorList>
            <person name="Gao J."/>
            <person name="Sun J."/>
        </authorList>
    </citation>
    <scope>NUCLEOTIDE SEQUENCE</scope>
    <source>
        <strain evidence="8">602-2</strain>
    </source>
</reference>
<dbReference type="AlphaFoldDB" id="A0A6G4QX91"/>
<dbReference type="PANTHER" id="PTHR46986">
    <property type="entry name" value="ENDORIBONUCLEASE YBEY, CHLOROPLASTIC"/>
    <property type="match status" value="1"/>
</dbReference>
<dbReference type="EMBL" id="JAAKGT010000004">
    <property type="protein sequence ID" value="NGM50161.1"/>
    <property type="molecule type" value="Genomic_DNA"/>
</dbReference>